<dbReference type="PANTHER" id="PTHR10890">
    <property type="entry name" value="CYSTEINYL-TRNA SYNTHETASE"/>
    <property type="match status" value="1"/>
</dbReference>
<evidence type="ECO:0000256" key="9">
    <source>
        <dbReference type="ARBA" id="ARBA00022840"/>
    </source>
</evidence>
<evidence type="ECO:0000259" key="13">
    <source>
        <dbReference type="SMART" id="SM00840"/>
    </source>
</evidence>
<dbReference type="Proteomes" id="UP000007161">
    <property type="component" value="Chromosome"/>
</dbReference>
<feature type="binding site" evidence="12">
    <location>
        <position position="271"/>
    </location>
    <ligand>
        <name>ATP</name>
        <dbReference type="ChEBI" id="CHEBI:30616"/>
    </ligand>
</feature>
<dbReference type="SMART" id="SM00840">
    <property type="entry name" value="DALR_2"/>
    <property type="match status" value="1"/>
</dbReference>
<dbReference type="EMBL" id="CP003257">
    <property type="protein sequence ID" value="AEX85604.1"/>
    <property type="molecule type" value="Genomic_DNA"/>
</dbReference>
<evidence type="ECO:0000256" key="8">
    <source>
        <dbReference type="ARBA" id="ARBA00022833"/>
    </source>
</evidence>
<dbReference type="InterPro" id="IPR009080">
    <property type="entry name" value="tRNAsynth_Ia_anticodon-bd"/>
</dbReference>
<evidence type="ECO:0000256" key="6">
    <source>
        <dbReference type="ARBA" id="ARBA00022723"/>
    </source>
</evidence>
<feature type="short sequence motif" description="'KMSKS' region" evidence="12">
    <location>
        <begin position="268"/>
        <end position="272"/>
    </location>
</feature>
<dbReference type="InterPro" id="IPR032678">
    <property type="entry name" value="tRNA-synt_1_cat_dom"/>
</dbReference>
<dbReference type="Gene3D" id="1.20.120.1910">
    <property type="entry name" value="Cysteine-tRNA ligase, C-terminal anti-codon recognition domain"/>
    <property type="match status" value="1"/>
</dbReference>
<comment type="cofactor">
    <cofactor evidence="12">
        <name>Zn(2+)</name>
        <dbReference type="ChEBI" id="CHEBI:29105"/>
    </cofactor>
    <text evidence="12">Binds 1 zinc ion per subunit.</text>
</comment>
<feature type="short sequence motif" description="'HIGH' region" evidence="12">
    <location>
        <begin position="33"/>
        <end position="43"/>
    </location>
</feature>
<evidence type="ECO:0000256" key="3">
    <source>
        <dbReference type="ARBA" id="ARBA00011245"/>
    </source>
</evidence>
<dbReference type="InterPro" id="IPR015803">
    <property type="entry name" value="Cys-tRNA-ligase"/>
</dbReference>
<dbReference type="HOGENOM" id="CLU_013528_0_1_0"/>
<sequence length="469" mass="54602">MVKKIKIFDTLKGELVDFEPIEKNHVRMYVCGPTIYNLIHIGNARPMIVFDAFRRFLEYIGYKVTMVQNFTDIDDKIINKANEEGVPFKEIAERYIVEYWKDSYNLRIRAANFHPKTSNYVDEIIEFIQDLIDKGFAYESDGDVYFNVSKFEKYGELSHRNPEDMIAGSRIEISDKKQNPLDFTLWKKAKEGEPYWESPWGKGRPGWHIECSVMSNCLLGESFDIHAGGNDLIFPHHENEKAQSEARHGKTFAKYWMHNGMIKFSGEKMSKSIGNIWLVRELVKAYDPDTIKTFILSKHYRTPLDFTEEGLNAQKKSTKRVNEALKAVEEKYEGNVPYIPKSEYMKEKINEFIDYLSTDFNTPKAIALIFELTNELNKALTENNEQKILENYHLIRNEFGPVLGIFELPTKEEKSAKAEELINVLIDVRNMLRKEKNFQLSDYIRDSLKNIGITLKDTPEGTKFTIEAN</sequence>
<dbReference type="FunFam" id="3.40.50.620:FF:000009">
    <property type="entry name" value="Cysteine--tRNA ligase"/>
    <property type="match status" value="1"/>
</dbReference>
<dbReference type="Gene3D" id="3.40.50.620">
    <property type="entry name" value="HUPs"/>
    <property type="match status" value="1"/>
</dbReference>
<dbReference type="InterPro" id="IPR014729">
    <property type="entry name" value="Rossmann-like_a/b/a_fold"/>
</dbReference>
<comment type="similarity">
    <text evidence="2 12">Belongs to the class-I aminoacyl-tRNA synthetase family.</text>
</comment>
<evidence type="ECO:0000256" key="12">
    <source>
        <dbReference type="HAMAP-Rule" id="MF_00041"/>
    </source>
</evidence>
<dbReference type="PRINTS" id="PR00983">
    <property type="entry name" value="TRNASYNTHCYS"/>
</dbReference>
<dbReference type="AlphaFoldDB" id="H2J8C0"/>
<evidence type="ECO:0000313" key="14">
    <source>
        <dbReference type="EMBL" id="AEX85604.1"/>
    </source>
</evidence>
<feature type="binding site" evidence="12">
    <location>
        <position position="31"/>
    </location>
    <ligand>
        <name>Zn(2+)</name>
        <dbReference type="ChEBI" id="CHEBI:29105"/>
    </ligand>
</feature>
<evidence type="ECO:0000256" key="11">
    <source>
        <dbReference type="ARBA" id="ARBA00023146"/>
    </source>
</evidence>
<keyword evidence="8 12" id="KW-0862">Zinc</keyword>
<reference evidence="15" key="2">
    <citation type="submission" date="2012-01" db="EMBL/GenBank/DDBJ databases">
        <title>Complete sequence of chromosome of Marinitoga piezophila KA3.</title>
        <authorList>
            <person name="Lucas S."/>
            <person name="Han J."/>
            <person name="Lapidus A."/>
            <person name="Cheng J.-F."/>
            <person name="Goodwin L."/>
            <person name="Pitluck S."/>
            <person name="Peters L."/>
            <person name="Mikhailova N."/>
            <person name="Teshima H."/>
            <person name="Detter J.C."/>
            <person name="Han C."/>
            <person name="Tapia R."/>
            <person name="Land M."/>
            <person name="Hauser L."/>
            <person name="Kyrpides N."/>
            <person name="Ivanova N."/>
            <person name="Pagani I."/>
            <person name="Jebbar M."/>
            <person name="Vannier P."/>
            <person name="Oger P."/>
            <person name="Cario A."/>
            <person name="Bartlett D."/>
            <person name="Noll K.M."/>
            <person name="Woyke T."/>
        </authorList>
    </citation>
    <scope>NUCLEOTIDE SEQUENCE [LARGE SCALE GENOMIC DNA]</scope>
    <source>
        <strain evidence="15">DSM 14283 / JCM 11233 / KA3</strain>
    </source>
</reference>
<keyword evidence="4 12" id="KW-0963">Cytoplasm</keyword>
<evidence type="ECO:0000256" key="1">
    <source>
        <dbReference type="ARBA" id="ARBA00004496"/>
    </source>
</evidence>
<proteinExistence type="inferred from homology"/>
<evidence type="ECO:0000256" key="10">
    <source>
        <dbReference type="ARBA" id="ARBA00022917"/>
    </source>
</evidence>
<keyword evidence="9 12" id="KW-0067">ATP-binding</keyword>
<accession>H2J8C0</accession>
<gene>
    <name evidence="12" type="primary">cysS</name>
    <name evidence="14" type="ordered locus">Marpi_1199</name>
</gene>
<feature type="binding site" evidence="12">
    <location>
        <position position="240"/>
    </location>
    <ligand>
        <name>Zn(2+)</name>
        <dbReference type="ChEBI" id="CHEBI:29105"/>
    </ligand>
</feature>
<dbReference type="InterPro" id="IPR024909">
    <property type="entry name" value="Cys-tRNA/MSH_ligase"/>
</dbReference>
<protein>
    <recommendedName>
        <fullName evidence="12">Cysteine--tRNA ligase</fullName>
        <ecNumber evidence="12">6.1.1.16</ecNumber>
    </recommendedName>
    <alternativeName>
        <fullName evidence="12">Cysteinyl-tRNA synthetase</fullName>
        <shortName evidence="12">CysRS</shortName>
    </alternativeName>
</protein>
<feature type="binding site" evidence="12">
    <location>
        <position position="236"/>
    </location>
    <ligand>
        <name>Zn(2+)</name>
        <dbReference type="ChEBI" id="CHEBI:29105"/>
    </ligand>
</feature>
<dbReference type="EC" id="6.1.1.16" evidence="12"/>
<evidence type="ECO:0000256" key="4">
    <source>
        <dbReference type="ARBA" id="ARBA00022490"/>
    </source>
</evidence>
<dbReference type="SUPFAM" id="SSF52374">
    <property type="entry name" value="Nucleotidylyl transferase"/>
    <property type="match status" value="1"/>
</dbReference>
<reference evidence="14 15" key="1">
    <citation type="journal article" date="2012" name="J. Bacteriol.">
        <title>Complete Genome Sequence of the Thermophilic, Piezophilic, Heterotrophic Bacterium Marinitoga piezophila KA3.</title>
        <authorList>
            <person name="Lucas S."/>
            <person name="Han J."/>
            <person name="Lapidus A."/>
            <person name="Cheng J.F."/>
            <person name="Goodwin L.A."/>
            <person name="Pitluck S."/>
            <person name="Peters L."/>
            <person name="Mikhailova N."/>
            <person name="Teshima H."/>
            <person name="Detter J.C."/>
            <person name="Han C."/>
            <person name="Tapia R."/>
            <person name="Land M."/>
            <person name="Hauser L."/>
            <person name="Kyrpides N.C."/>
            <person name="Ivanova N."/>
            <person name="Pagani I."/>
            <person name="Vannier P."/>
            <person name="Oger P."/>
            <person name="Bartlett D.H."/>
            <person name="Noll K.M."/>
            <person name="Woyke T."/>
            <person name="Jebbar M."/>
        </authorList>
    </citation>
    <scope>NUCLEOTIDE SEQUENCE [LARGE SCALE GENOMIC DNA]</scope>
    <source>
        <strain evidence="15">DSM 14283 / JCM 11233 / KA3</strain>
    </source>
</reference>
<dbReference type="GO" id="GO:0005524">
    <property type="term" value="F:ATP binding"/>
    <property type="evidence" value="ECO:0007669"/>
    <property type="project" value="UniProtKB-UniRule"/>
</dbReference>
<feature type="binding site" evidence="12">
    <location>
        <position position="211"/>
    </location>
    <ligand>
        <name>Zn(2+)</name>
        <dbReference type="ChEBI" id="CHEBI:29105"/>
    </ligand>
</feature>
<dbReference type="PANTHER" id="PTHR10890:SF3">
    <property type="entry name" value="CYSTEINE--TRNA LIGASE, CYTOPLASMIC"/>
    <property type="match status" value="1"/>
</dbReference>
<dbReference type="Pfam" id="PF01406">
    <property type="entry name" value="tRNA-synt_1e"/>
    <property type="match status" value="1"/>
</dbReference>
<organism evidence="14 15">
    <name type="scientific">Marinitoga piezophila (strain DSM 14283 / JCM 11233 / KA3)</name>
    <dbReference type="NCBI Taxonomy" id="443254"/>
    <lineage>
        <taxon>Bacteria</taxon>
        <taxon>Thermotogati</taxon>
        <taxon>Thermotogota</taxon>
        <taxon>Thermotogae</taxon>
        <taxon>Petrotogales</taxon>
        <taxon>Petrotogaceae</taxon>
        <taxon>Marinitoga</taxon>
    </lineage>
</organism>
<keyword evidence="7 12" id="KW-0547">Nucleotide-binding</keyword>
<keyword evidence="11 12" id="KW-0030">Aminoacyl-tRNA synthetase</keyword>
<dbReference type="GO" id="GO:0004817">
    <property type="term" value="F:cysteine-tRNA ligase activity"/>
    <property type="evidence" value="ECO:0007669"/>
    <property type="project" value="UniProtKB-UniRule"/>
</dbReference>
<comment type="subcellular location">
    <subcellularLocation>
        <location evidence="1 12">Cytoplasm</location>
    </subcellularLocation>
</comment>
<dbReference type="SUPFAM" id="SSF47323">
    <property type="entry name" value="Anticodon-binding domain of a subclass of class I aminoacyl-tRNA synthetases"/>
    <property type="match status" value="1"/>
</dbReference>
<comment type="subunit">
    <text evidence="3 12">Monomer.</text>
</comment>
<dbReference type="Pfam" id="PF09190">
    <property type="entry name" value="DALR_2"/>
    <property type="match status" value="1"/>
</dbReference>
<keyword evidence="6 12" id="KW-0479">Metal-binding</keyword>
<keyword evidence="15" id="KW-1185">Reference proteome</keyword>
<dbReference type="eggNOG" id="COG0215">
    <property type="taxonomic scope" value="Bacteria"/>
</dbReference>
<dbReference type="GO" id="GO:0008270">
    <property type="term" value="F:zinc ion binding"/>
    <property type="evidence" value="ECO:0007669"/>
    <property type="project" value="UniProtKB-UniRule"/>
</dbReference>
<dbReference type="STRING" id="443254.Marpi_1199"/>
<dbReference type="CDD" id="cd00672">
    <property type="entry name" value="CysRS_core"/>
    <property type="match status" value="1"/>
</dbReference>
<dbReference type="InterPro" id="IPR015273">
    <property type="entry name" value="Cys-tRNA-synt_Ia_DALR"/>
</dbReference>
<dbReference type="KEGG" id="mpz:Marpi_1199"/>
<dbReference type="GO" id="GO:0006423">
    <property type="term" value="P:cysteinyl-tRNA aminoacylation"/>
    <property type="evidence" value="ECO:0007669"/>
    <property type="project" value="UniProtKB-UniRule"/>
</dbReference>
<evidence type="ECO:0000256" key="2">
    <source>
        <dbReference type="ARBA" id="ARBA00005594"/>
    </source>
</evidence>
<name>H2J8C0_MARPK</name>
<dbReference type="GO" id="GO:0005829">
    <property type="term" value="C:cytosol"/>
    <property type="evidence" value="ECO:0007669"/>
    <property type="project" value="TreeGrafter"/>
</dbReference>
<keyword evidence="5 12" id="KW-0436">Ligase</keyword>
<comment type="catalytic activity">
    <reaction evidence="12">
        <text>tRNA(Cys) + L-cysteine + ATP = L-cysteinyl-tRNA(Cys) + AMP + diphosphate</text>
        <dbReference type="Rhea" id="RHEA:17773"/>
        <dbReference type="Rhea" id="RHEA-COMP:9661"/>
        <dbReference type="Rhea" id="RHEA-COMP:9679"/>
        <dbReference type="ChEBI" id="CHEBI:30616"/>
        <dbReference type="ChEBI" id="CHEBI:33019"/>
        <dbReference type="ChEBI" id="CHEBI:35235"/>
        <dbReference type="ChEBI" id="CHEBI:78442"/>
        <dbReference type="ChEBI" id="CHEBI:78517"/>
        <dbReference type="ChEBI" id="CHEBI:456215"/>
        <dbReference type="EC" id="6.1.1.16"/>
    </reaction>
</comment>
<dbReference type="HAMAP" id="MF_00041">
    <property type="entry name" value="Cys_tRNA_synth"/>
    <property type="match status" value="1"/>
</dbReference>
<dbReference type="NCBIfam" id="TIGR00435">
    <property type="entry name" value="cysS"/>
    <property type="match status" value="1"/>
</dbReference>
<keyword evidence="10 12" id="KW-0648">Protein biosynthesis</keyword>
<feature type="domain" description="Cysteinyl-tRNA synthetase class Ia DALR" evidence="13">
    <location>
        <begin position="351"/>
        <end position="414"/>
    </location>
</feature>
<evidence type="ECO:0000256" key="7">
    <source>
        <dbReference type="ARBA" id="ARBA00022741"/>
    </source>
</evidence>
<evidence type="ECO:0000313" key="15">
    <source>
        <dbReference type="Proteomes" id="UP000007161"/>
    </source>
</evidence>
<evidence type="ECO:0000256" key="5">
    <source>
        <dbReference type="ARBA" id="ARBA00022598"/>
    </source>
</evidence>